<protein>
    <recommendedName>
        <fullName evidence="2">G domain-containing protein</fullName>
    </recommendedName>
</protein>
<dbReference type="InterPro" id="IPR027417">
    <property type="entry name" value="P-loop_NTPase"/>
</dbReference>
<keyword evidence="4" id="KW-1185">Reference proteome</keyword>
<evidence type="ECO:0000313" key="3">
    <source>
        <dbReference type="EMBL" id="OIW28706.1"/>
    </source>
</evidence>
<organism evidence="3 4">
    <name type="scientific">Coniochaeta ligniaria NRRL 30616</name>
    <dbReference type="NCBI Taxonomy" id="1408157"/>
    <lineage>
        <taxon>Eukaryota</taxon>
        <taxon>Fungi</taxon>
        <taxon>Dikarya</taxon>
        <taxon>Ascomycota</taxon>
        <taxon>Pezizomycotina</taxon>
        <taxon>Sordariomycetes</taxon>
        <taxon>Sordariomycetidae</taxon>
        <taxon>Coniochaetales</taxon>
        <taxon>Coniochaetaceae</taxon>
        <taxon>Coniochaeta</taxon>
    </lineage>
</organism>
<keyword evidence="1" id="KW-0175">Coiled coil</keyword>
<dbReference type="GO" id="GO:0005525">
    <property type="term" value="F:GTP binding"/>
    <property type="evidence" value="ECO:0007669"/>
    <property type="project" value="InterPro"/>
</dbReference>
<dbReference type="InterPro" id="IPR006073">
    <property type="entry name" value="GTP-bd"/>
</dbReference>
<evidence type="ECO:0000313" key="4">
    <source>
        <dbReference type="Proteomes" id="UP000182658"/>
    </source>
</evidence>
<feature type="coiled-coil region" evidence="1">
    <location>
        <begin position="310"/>
        <end position="337"/>
    </location>
</feature>
<reference evidence="3 4" key="1">
    <citation type="submission" date="2016-10" db="EMBL/GenBank/DDBJ databases">
        <title>Draft genome sequence of Coniochaeta ligniaria NRRL30616, a lignocellulolytic fungus for bioabatement of inhibitors in plant biomass hydrolysates.</title>
        <authorList>
            <consortium name="DOE Joint Genome Institute"/>
            <person name="Jimenez D.J."/>
            <person name="Hector R.E."/>
            <person name="Riley R."/>
            <person name="Sun H."/>
            <person name="Grigoriev I.V."/>
            <person name="Van Elsas J.D."/>
            <person name="Nichols N.N."/>
        </authorList>
    </citation>
    <scope>NUCLEOTIDE SEQUENCE [LARGE SCALE GENOMIC DNA]</scope>
    <source>
        <strain evidence="3 4">NRRL 30616</strain>
    </source>
</reference>
<sequence>MGLTGFNCSCGQRPVTVVLVGCTQHGKSSLIRAIFDYAGLKKDGDNVKIGAYGNSSTTKDCTTFDILVRIREHFIRDDAGKVRTIKTNSFTPQDVSDLMNDAAAEFSHTSGKHVHLRIIDTPGLDDTDNANASRKKGYKAFQGAMPLRVIDEKHKMSILKTVATVGHVNSVCFVISSQSPLNFSLQGLLKEYIDIFKMSSLNKSYHFLHTKVDAEALFDTNTKARPSHVSGKLGLYSAKHHFMENLPDPNDPVSVFFAHQAMAKWLTDLSSDSPQPVTSLKYPKSDGLKTMDDTLRMGVDIDLNYYQDQVSKQSSNITSLEAKVRRLSARRDVQNRNWSELVGKISRLNTTDLVEIESRYGYERSHFFSRSRLYWTIYAEHTIRKITRDPVSPKYSTWTSYDDSARVGTTLYTNGLTSDSSNTEINGTVKLYAWKKDVEADEIKRLTSEKDEAYSEWQGTLAELKEAETDITESKSQIKANEEQVTKCRARKALLSPTSIAPAAIKTNGAYFSTCSLISYAFAVGLTENKIYQFHFPTVFTDGSATRAKSRYGSKARVAESMVQTCEAMVSSLDGGVKSIDRAIADLASCEERIGKSITQVQKSMSDELREWTPSSQLTRNQRLSYLSAEEAKAKGRVIDLLRAEFRPLLDTGREQAEDVMAEHGELLVARQALAKTAATKMKEMKGQYAEVRSRWAEKKVDAQASLAAASVMRDKLTVASWFTLGPFGVLKEAIDEFGADSDNVWDALFYHVREAYLDDPGRFNDVLETF</sequence>
<evidence type="ECO:0000259" key="2">
    <source>
        <dbReference type="Pfam" id="PF01926"/>
    </source>
</evidence>
<dbReference type="SUPFAM" id="SSF52540">
    <property type="entry name" value="P-loop containing nucleoside triphosphate hydrolases"/>
    <property type="match status" value="1"/>
</dbReference>
<accession>A0A1J7JLX5</accession>
<gene>
    <name evidence="3" type="ORF">CONLIGDRAFT_703801</name>
</gene>
<dbReference type="AlphaFoldDB" id="A0A1J7JLX5"/>
<dbReference type="EMBL" id="KV875098">
    <property type="protein sequence ID" value="OIW28706.1"/>
    <property type="molecule type" value="Genomic_DNA"/>
</dbReference>
<dbReference type="Pfam" id="PF01926">
    <property type="entry name" value="MMR_HSR1"/>
    <property type="match status" value="1"/>
</dbReference>
<proteinExistence type="predicted"/>
<evidence type="ECO:0000256" key="1">
    <source>
        <dbReference type="SAM" id="Coils"/>
    </source>
</evidence>
<dbReference type="Proteomes" id="UP000182658">
    <property type="component" value="Unassembled WGS sequence"/>
</dbReference>
<dbReference type="InParanoid" id="A0A1J7JLX5"/>
<feature type="domain" description="G" evidence="2">
    <location>
        <begin position="16"/>
        <end position="164"/>
    </location>
</feature>
<dbReference type="Gene3D" id="3.40.50.300">
    <property type="entry name" value="P-loop containing nucleotide triphosphate hydrolases"/>
    <property type="match status" value="1"/>
</dbReference>
<dbReference type="OrthoDB" id="8954335at2759"/>
<name>A0A1J7JLX5_9PEZI</name>